<reference evidence="1 2" key="1">
    <citation type="journal article" date="2015" name="Stand. Genomic Sci.">
        <title>Genomic Encyclopedia of Bacterial and Archaeal Type Strains, Phase III: the genomes of soil and plant-associated and newly described type strains.</title>
        <authorList>
            <person name="Whitman W.B."/>
            <person name="Woyke T."/>
            <person name="Klenk H.P."/>
            <person name="Zhou Y."/>
            <person name="Lilburn T.G."/>
            <person name="Beck B.J."/>
            <person name="De Vos P."/>
            <person name="Vandamme P."/>
            <person name="Eisen J.A."/>
            <person name="Garrity G."/>
            <person name="Hugenholtz P."/>
            <person name="Kyrpides N.C."/>
        </authorList>
    </citation>
    <scope>NUCLEOTIDE SEQUENCE [LARGE SCALE GENOMIC DNA]</scope>
    <source>
        <strain evidence="1 2">CGMCC 1.2546</strain>
    </source>
</reference>
<evidence type="ECO:0000313" key="1">
    <source>
        <dbReference type="EMBL" id="TWI28265.1"/>
    </source>
</evidence>
<organism evidence="1 2">
    <name type="scientific">Mesorhizobium tianshanense</name>
    <dbReference type="NCBI Taxonomy" id="39844"/>
    <lineage>
        <taxon>Bacteria</taxon>
        <taxon>Pseudomonadati</taxon>
        <taxon>Pseudomonadota</taxon>
        <taxon>Alphaproteobacteria</taxon>
        <taxon>Hyphomicrobiales</taxon>
        <taxon>Phyllobacteriaceae</taxon>
        <taxon>Mesorhizobium</taxon>
    </lineage>
</organism>
<comment type="caution">
    <text evidence="1">The sequence shown here is derived from an EMBL/GenBank/DDBJ whole genome shotgun (WGS) entry which is preliminary data.</text>
</comment>
<dbReference type="RefSeq" id="WP_145721332.1">
    <property type="nucleotide sequence ID" value="NZ_BSPF01000088.1"/>
</dbReference>
<keyword evidence="2" id="KW-1185">Reference proteome</keyword>
<dbReference type="EMBL" id="VLKT01000039">
    <property type="protein sequence ID" value="TWI28265.1"/>
    <property type="molecule type" value="Genomic_DNA"/>
</dbReference>
<protein>
    <submittedName>
        <fullName evidence="1">Uncharacterized protein</fullName>
    </submittedName>
</protein>
<gene>
    <name evidence="1" type="ORF">IQ26_05305</name>
</gene>
<accession>A0A562N7W9</accession>
<sequence length="159" mass="17967">MLSRRLFISACAWFIIKFPSQSYGQEAWTSYRNARFGTSIAYQEFFEPDPPPANGDGQSFTGPEGANFRVYARQNADNETPASHLVELLADSSHANVTYSHIRNDRLTISGVRGNLIYYEAYVFSGRGVLHAFEMEYPAKFKASYDPTVQRMARSFKGP</sequence>
<dbReference type="Proteomes" id="UP000317122">
    <property type="component" value="Unassembled WGS sequence"/>
</dbReference>
<evidence type="ECO:0000313" key="2">
    <source>
        <dbReference type="Proteomes" id="UP000317122"/>
    </source>
</evidence>
<name>A0A562N7W9_9HYPH</name>
<dbReference type="AlphaFoldDB" id="A0A562N7W9"/>
<dbReference type="OrthoDB" id="996425at2"/>
<proteinExistence type="predicted"/>